<organism evidence="6 7">
    <name type="scientific">Flavobacterium silvaticum</name>
    <dbReference type="NCBI Taxonomy" id="1852020"/>
    <lineage>
        <taxon>Bacteria</taxon>
        <taxon>Pseudomonadati</taxon>
        <taxon>Bacteroidota</taxon>
        <taxon>Flavobacteriia</taxon>
        <taxon>Flavobacteriales</taxon>
        <taxon>Flavobacteriaceae</taxon>
        <taxon>Flavobacterium</taxon>
    </lineage>
</organism>
<evidence type="ECO:0000313" key="7">
    <source>
        <dbReference type="Proteomes" id="UP000712080"/>
    </source>
</evidence>
<keyword evidence="5" id="KW-0472">Membrane</keyword>
<dbReference type="SUPFAM" id="SSF51161">
    <property type="entry name" value="Trimeric LpxA-like enzymes"/>
    <property type="match status" value="1"/>
</dbReference>
<dbReference type="InterPro" id="IPR018357">
    <property type="entry name" value="Hexapep_transf_CS"/>
</dbReference>
<gene>
    <name evidence="6" type="ORF">G6047_15685</name>
</gene>
<dbReference type="PANTHER" id="PTHR42811">
    <property type="entry name" value="SERINE ACETYLTRANSFERASE"/>
    <property type="match status" value="1"/>
</dbReference>
<sequence>MTVKQILQQDLLRYDIRKPVSLFLLLKLAFTHVAPGVKFSIAFRYCQHYRRKNRVLFYFFFRLLRRVKYKYGFDISYRTVIGPGLYIGHFGGIVIHGDTVIGSNCNLSQGMTIGVLARGKNAGIPKIGDRVFIGPGALILGGISIGNDVLIGANSVVTFDVADFNVVAAPASAVISQKGSDGYIINTQ</sequence>
<comment type="similarity">
    <text evidence="1">Belongs to the transferase hexapeptide repeat family.</text>
</comment>
<keyword evidence="5" id="KW-0812">Transmembrane</keyword>
<dbReference type="Gene3D" id="2.160.10.10">
    <property type="entry name" value="Hexapeptide repeat proteins"/>
    <property type="match status" value="1"/>
</dbReference>
<dbReference type="InterPro" id="IPR001451">
    <property type="entry name" value="Hexapep"/>
</dbReference>
<name>A0A972FXJ4_9FLAO</name>
<dbReference type="PROSITE" id="PS00101">
    <property type="entry name" value="HEXAPEP_TRANSFERASES"/>
    <property type="match status" value="1"/>
</dbReference>
<dbReference type="InterPro" id="IPR011004">
    <property type="entry name" value="Trimer_LpxA-like_sf"/>
</dbReference>
<evidence type="ECO:0000256" key="3">
    <source>
        <dbReference type="ARBA" id="ARBA00022737"/>
    </source>
</evidence>
<keyword evidence="4" id="KW-0012">Acyltransferase</keyword>
<dbReference type="InterPro" id="IPR045304">
    <property type="entry name" value="LbH_SAT"/>
</dbReference>
<dbReference type="Pfam" id="PF00132">
    <property type="entry name" value="Hexapep"/>
    <property type="match status" value="1"/>
</dbReference>
<keyword evidence="5" id="KW-1133">Transmembrane helix</keyword>
<comment type="caution">
    <text evidence="6">The sequence shown here is derived from an EMBL/GenBank/DDBJ whole genome shotgun (WGS) entry which is preliminary data.</text>
</comment>
<dbReference type="GO" id="GO:0016746">
    <property type="term" value="F:acyltransferase activity"/>
    <property type="evidence" value="ECO:0007669"/>
    <property type="project" value="UniProtKB-KW"/>
</dbReference>
<proteinExistence type="inferred from homology"/>
<dbReference type="AlphaFoldDB" id="A0A972FXJ4"/>
<dbReference type="CDD" id="cd03354">
    <property type="entry name" value="LbH_SAT"/>
    <property type="match status" value="1"/>
</dbReference>
<evidence type="ECO:0000256" key="4">
    <source>
        <dbReference type="ARBA" id="ARBA00023315"/>
    </source>
</evidence>
<evidence type="ECO:0000256" key="5">
    <source>
        <dbReference type="SAM" id="Phobius"/>
    </source>
</evidence>
<dbReference type="Proteomes" id="UP000712080">
    <property type="component" value="Unassembled WGS sequence"/>
</dbReference>
<protein>
    <submittedName>
        <fullName evidence="6">Serine acetyltransferase</fullName>
    </submittedName>
</protein>
<reference evidence="6" key="1">
    <citation type="submission" date="2020-02" db="EMBL/GenBank/DDBJ databases">
        <title>Flavobacterium sp. genome.</title>
        <authorList>
            <person name="Jung H.S."/>
            <person name="Baek J.H."/>
            <person name="Jeon C.O."/>
        </authorList>
    </citation>
    <scope>NUCLEOTIDE SEQUENCE</scope>
    <source>
        <strain evidence="6">SE-s28</strain>
    </source>
</reference>
<keyword evidence="7" id="KW-1185">Reference proteome</keyword>
<dbReference type="RefSeq" id="WP_169528567.1">
    <property type="nucleotide sequence ID" value="NZ_JAAMPU010000108.1"/>
</dbReference>
<accession>A0A972FXJ4</accession>
<keyword evidence="3" id="KW-0677">Repeat</keyword>
<dbReference type="EMBL" id="JAAMPU010000108">
    <property type="protein sequence ID" value="NMH29480.1"/>
    <property type="molecule type" value="Genomic_DNA"/>
</dbReference>
<evidence type="ECO:0000256" key="2">
    <source>
        <dbReference type="ARBA" id="ARBA00022679"/>
    </source>
</evidence>
<feature type="transmembrane region" description="Helical" evidence="5">
    <location>
        <begin position="20"/>
        <end position="43"/>
    </location>
</feature>
<evidence type="ECO:0000256" key="1">
    <source>
        <dbReference type="ARBA" id="ARBA00007274"/>
    </source>
</evidence>
<keyword evidence="2" id="KW-0808">Transferase</keyword>
<evidence type="ECO:0000313" key="6">
    <source>
        <dbReference type="EMBL" id="NMH29480.1"/>
    </source>
</evidence>